<name>A0A7G9SFC9_9SPHN</name>
<accession>A0A7G9SFC9</accession>
<sequence length="203" mass="21956">MRAGWLVVAVSVLASQASAAQVASSNSAAVPDRAKLEREAKNWETLHKLYPKQSLAAGEQGLVGFLIGIDAAGSPTKCQITHTSGYKTLDEETCKLIMVHATFKRPAGLSLSQERTYEGVVNWKLPSTPLAAVPEIPKPVLASAAPEPQICKRTVRVGTLAGFERTCMTQREWDKATQDTQDYWNDLQGRKGSSRCPPGSESC</sequence>
<dbReference type="InterPro" id="IPR037682">
    <property type="entry name" value="TonB_C"/>
</dbReference>
<organism evidence="4 5">
    <name type="scientific">Sphingomonas lutea</name>
    <dbReference type="NCBI Taxonomy" id="1045317"/>
    <lineage>
        <taxon>Bacteria</taxon>
        <taxon>Pseudomonadati</taxon>
        <taxon>Pseudomonadota</taxon>
        <taxon>Alphaproteobacteria</taxon>
        <taxon>Sphingomonadales</taxon>
        <taxon>Sphingomonadaceae</taxon>
        <taxon>Sphingomonas</taxon>
    </lineage>
</organism>
<dbReference type="PROSITE" id="PS52015">
    <property type="entry name" value="TONB_CTD"/>
    <property type="match status" value="1"/>
</dbReference>
<feature type="chain" id="PRO_5028987915" evidence="2">
    <location>
        <begin position="20"/>
        <end position="203"/>
    </location>
</feature>
<keyword evidence="5" id="KW-1185">Reference proteome</keyword>
<protein>
    <submittedName>
        <fullName evidence="4">Energy transducer TonB</fullName>
    </submittedName>
</protein>
<evidence type="ECO:0000313" key="4">
    <source>
        <dbReference type="EMBL" id="QNN66554.1"/>
    </source>
</evidence>
<dbReference type="GO" id="GO:0055085">
    <property type="term" value="P:transmembrane transport"/>
    <property type="evidence" value="ECO:0007669"/>
    <property type="project" value="InterPro"/>
</dbReference>
<gene>
    <name evidence="4" type="ORF">H9L13_07480</name>
</gene>
<dbReference type="KEGG" id="slut:H9L13_07480"/>
<dbReference type="SUPFAM" id="SSF74653">
    <property type="entry name" value="TolA/TonB C-terminal domain"/>
    <property type="match status" value="1"/>
</dbReference>
<evidence type="ECO:0000256" key="2">
    <source>
        <dbReference type="SAM" id="SignalP"/>
    </source>
</evidence>
<evidence type="ECO:0000259" key="3">
    <source>
        <dbReference type="PROSITE" id="PS52015"/>
    </source>
</evidence>
<keyword evidence="2" id="KW-0732">Signal</keyword>
<dbReference type="Pfam" id="PF03544">
    <property type="entry name" value="TonB_C"/>
    <property type="match status" value="1"/>
</dbReference>
<feature type="region of interest" description="Disordered" evidence="1">
    <location>
        <begin position="184"/>
        <end position="203"/>
    </location>
</feature>
<feature type="domain" description="TonB C-terminal" evidence="3">
    <location>
        <begin position="35"/>
        <end position="132"/>
    </location>
</feature>
<dbReference type="EMBL" id="CP060718">
    <property type="protein sequence ID" value="QNN66554.1"/>
    <property type="molecule type" value="Genomic_DNA"/>
</dbReference>
<evidence type="ECO:0000256" key="1">
    <source>
        <dbReference type="SAM" id="MobiDB-lite"/>
    </source>
</evidence>
<dbReference type="Gene3D" id="3.30.1150.10">
    <property type="match status" value="1"/>
</dbReference>
<proteinExistence type="predicted"/>
<evidence type="ECO:0000313" key="5">
    <source>
        <dbReference type="Proteomes" id="UP000515971"/>
    </source>
</evidence>
<dbReference type="AlphaFoldDB" id="A0A7G9SFC9"/>
<feature type="signal peptide" evidence="2">
    <location>
        <begin position="1"/>
        <end position="19"/>
    </location>
</feature>
<reference evidence="4 5" key="1">
    <citation type="submission" date="2020-08" db="EMBL/GenBank/DDBJ databases">
        <title>Genome sequence of Sphingomonas lutea KCTC 23642T.</title>
        <authorList>
            <person name="Hyun D.-W."/>
            <person name="Bae J.-W."/>
        </authorList>
    </citation>
    <scope>NUCLEOTIDE SEQUENCE [LARGE SCALE GENOMIC DNA]</scope>
    <source>
        <strain evidence="4 5">KCTC 23642</strain>
    </source>
</reference>
<dbReference type="Proteomes" id="UP000515971">
    <property type="component" value="Chromosome"/>
</dbReference>
<dbReference type="RefSeq" id="WP_187537146.1">
    <property type="nucleotide sequence ID" value="NZ_CP060718.1"/>
</dbReference>